<name>A0AAU9IXJ9_9CILI</name>
<protein>
    <submittedName>
        <fullName evidence="1">Uncharacterized protein</fullName>
    </submittedName>
</protein>
<proteinExistence type="predicted"/>
<dbReference type="Proteomes" id="UP001162131">
    <property type="component" value="Unassembled WGS sequence"/>
</dbReference>
<evidence type="ECO:0000313" key="2">
    <source>
        <dbReference type="Proteomes" id="UP001162131"/>
    </source>
</evidence>
<dbReference type="EMBL" id="CAJZBQ010000020">
    <property type="protein sequence ID" value="CAG9318428.1"/>
    <property type="molecule type" value="Genomic_DNA"/>
</dbReference>
<keyword evidence="2" id="KW-1185">Reference proteome</keyword>
<dbReference type="AlphaFoldDB" id="A0AAU9IXJ9"/>
<comment type="caution">
    <text evidence="1">The sequence shown here is derived from an EMBL/GenBank/DDBJ whole genome shotgun (WGS) entry which is preliminary data.</text>
</comment>
<accession>A0AAU9IXJ9</accession>
<reference evidence="1" key="1">
    <citation type="submission" date="2021-09" db="EMBL/GenBank/DDBJ databases">
        <authorList>
            <consortium name="AG Swart"/>
            <person name="Singh M."/>
            <person name="Singh A."/>
            <person name="Seah K."/>
            <person name="Emmerich C."/>
        </authorList>
    </citation>
    <scope>NUCLEOTIDE SEQUENCE</scope>
    <source>
        <strain evidence="1">ATCC30299</strain>
    </source>
</reference>
<sequence>MGCGGSSSQPFPTINTHMETLEIPIYDEFYQRAAKNLMRLDRASQQLNGLLDQFQACTGLHGPPERSIGHGLIAWLVGVAASCDGDFKKVNIRFIDNLPGILIDSKSLPGMLDTAYDKWMGLCMMIDKAIEELEEIHKEMLENIDWANVIPDKLLKQALDDNTPIIEFRRLEGLALANANNLEEGGILLDRLLKSVKSSVLESTDVIVEFSKAVNLVKIKNLGQTAKNQNKSDPREIMETFTTEIEILLSETVIPPQSSK</sequence>
<organism evidence="1 2">
    <name type="scientific">Blepharisma stoltei</name>
    <dbReference type="NCBI Taxonomy" id="1481888"/>
    <lineage>
        <taxon>Eukaryota</taxon>
        <taxon>Sar</taxon>
        <taxon>Alveolata</taxon>
        <taxon>Ciliophora</taxon>
        <taxon>Postciliodesmatophora</taxon>
        <taxon>Heterotrichea</taxon>
        <taxon>Heterotrichida</taxon>
        <taxon>Blepharismidae</taxon>
        <taxon>Blepharisma</taxon>
    </lineage>
</organism>
<evidence type="ECO:0000313" key="1">
    <source>
        <dbReference type="EMBL" id="CAG9318428.1"/>
    </source>
</evidence>
<gene>
    <name evidence="1" type="ORF">BSTOLATCC_MIC20902</name>
</gene>